<dbReference type="InterPro" id="IPR004046">
    <property type="entry name" value="GST_C"/>
</dbReference>
<dbReference type="GO" id="GO:0016740">
    <property type="term" value="F:transferase activity"/>
    <property type="evidence" value="ECO:0007669"/>
    <property type="project" value="UniProtKB-KW"/>
</dbReference>
<dbReference type="InterPro" id="IPR040079">
    <property type="entry name" value="Glutathione_S-Trfase"/>
</dbReference>
<dbReference type="PANTHER" id="PTHR43968">
    <property type="match status" value="1"/>
</dbReference>
<keyword evidence="4" id="KW-0808">Transferase</keyword>
<dbReference type="KEGG" id="spsr:EGC80_18905"/>
<evidence type="ECO:0000313" key="4">
    <source>
        <dbReference type="EMBL" id="RPA34576.1"/>
    </source>
</evidence>
<dbReference type="Proteomes" id="UP000273778">
    <property type="component" value="Chromosome"/>
</dbReference>
<dbReference type="SFLD" id="SFLDS00019">
    <property type="entry name" value="Glutathione_Transferase_(cytos"/>
    <property type="match status" value="1"/>
</dbReference>
<dbReference type="AlphaFoldDB" id="A0A3N4ECN1"/>
<sequence length="225" mass="25446">MEYDNMLTLYGFPASNYYGLIKHALLLKGIDFNEERTYPGHPSYLEKSPMGKVPCIGTEHGFLSETAAILEYIEHHYPDKPILPSDAFQRAKGFELMRIAELYVELSARRFLPELLMGAPKSESNRAVMLPILIKAFACLESMAAFGPYLMGEKCTQTDLVVRYSLKTGVMVGKKIFEVDFMEKTPKLQAWWNTMSNEPISKIVDTQAEESFPEFIGILQKAAAK</sequence>
<dbReference type="CDD" id="cd00570">
    <property type="entry name" value="GST_N_family"/>
    <property type="match status" value="1"/>
</dbReference>
<dbReference type="InterPro" id="IPR036282">
    <property type="entry name" value="Glutathione-S-Trfase_C_sf"/>
</dbReference>
<feature type="domain" description="GST N-terminal" evidence="1">
    <location>
        <begin position="5"/>
        <end position="81"/>
    </location>
</feature>
<keyword evidence="5" id="KW-1185">Reference proteome</keyword>
<evidence type="ECO:0000313" key="5">
    <source>
        <dbReference type="Proteomes" id="UP000273778"/>
    </source>
</evidence>
<dbReference type="PROSITE" id="PS50405">
    <property type="entry name" value="GST_CTER"/>
    <property type="match status" value="1"/>
</dbReference>
<dbReference type="InterPro" id="IPR004045">
    <property type="entry name" value="Glutathione_S-Trfase_N"/>
</dbReference>
<dbReference type="Pfam" id="PF13417">
    <property type="entry name" value="GST_N_3"/>
    <property type="match status" value="1"/>
</dbReference>
<dbReference type="EMBL" id="RKKB01000001">
    <property type="protein sequence ID" value="RPA34576.1"/>
    <property type="molecule type" value="Genomic_DNA"/>
</dbReference>
<dbReference type="RefSeq" id="WP_124011755.1">
    <property type="nucleotide sequence ID" value="NZ_CP034073.1"/>
</dbReference>
<dbReference type="SUPFAM" id="SSF52833">
    <property type="entry name" value="Thioredoxin-like"/>
    <property type="match status" value="1"/>
</dbReference>
<dbReference type="GO" id="GO:0005737">
    <property type="term" value="C:cytoplasm"/>
    <property type="evidence" value="ECO:0007669"/>
    <property type="project" value="TreeGrafter"/>
</dbReference>
<dbReference type="InterPro" id="IPR036249">
    <property type="entry name" value="Thioredoxin-like_sf"/>
</dbReference>
<dbReference type="PROSITE" id="PS50404">
    <property type="entry name" value="GST_NTER"/>
    <property type="match status" value="1"/>
</dbReference>
<feature type="domain" description="GST C-terminal" evidence="2">
    <location>
        <begin position="86"/>
        <end position="215"/>
    </location>
</feature>
<dbReference type="InterPro" id="IPR010987">
    <property type="entry name" value="Glutathione-S-Trfase_C-like"/>
</dbReference>
<dbReference type="OrthoDB" id="5242791at2"/>
<gene>
    <name evidence="4" type="ORF">EGC77_02560</name>
    <name evidence="3" type="ORF">EGC80_18905</name>
</gene>
<dbReference type="Proteomes" id="UP000278855">
    <property type="component" value="Unassembled WGS sequence"/>
</dbReference>
<dbReference type="EMBL" id="CP034073">
    <property type="protein sequence ID" value="AZG36724.1"/>
    <property type="molecule type" value="Genomic_DNA"/>
</dbReference>
<dbReference type="Gene3D" id="1.20.1050.10">
    <property type="match status" value="1"/>
</dbReference>
<reference evidence="4" key="3">
    <citation type="submission" date="2018-11" db="EMBL/GenBank/DDBJ databases">
        <authorList>
            <person name="Hwang Y.J."/>
            <person name="Hwang C.Y."/>
        </authorList>
    </citation>
    <scope>NUCLEOTIDE SEQUENCE</scope>
    <source>
        <strain evidence="4">R106</strain>
    </source>
</reference>
<evidence type="ECO:0000259" key="2">
    <source>
        <dbReference type="PROSITE" id="PS50405"/>
    </source>
</evidence>
<evidence type="ECO:0000313" key="3">
    <source>
        <dbReference type="EMBL" id="AZG36724.1"/>
    </source>
</evidence>
<protein>
    <submittedName>
        <fullName evidence="4">Glutathione S-transferase family protein</fullName>
    </submittedName>
</protein>
<organism evidence="4 6">
    <name type="scientific">Shewanella psychromarinicola</name>
    <dbReference type="NCBI Taxonomy" id="2487742"/>
    <lineage>
        <taxon>Bacteria</taxon>
        <taxon>Pseudomonadati</taxon>
        <taxon>Pseudomonadota</taxon>
        <taxon>Gammaproteobacteria</taxon>
        <taxon>Alteromonadales</taxon>
        <taxon>Shewanellaceae</taxon>
        <taxon>Shewanella</taxon>
    </lineage>
</organism>
<proteinExistence type="predicted"/>
<dbReference type="Gene3D" id="3.40.30.10">
    <property type="entry name" value="Glutaredoxin"/>
    <property type="match status" value="1"/>
</dbReference>
<name>A0A3N4ECN1_9GAMM</name>
<dbReference type="SUPFAM" id="SSF47616">
    <property type="entry name" value="GST C-terminal domain-like"/>
    <property type="match status" value="1"/>
</dbReference>
<dbReference type="PANTHER" id="PTHR43968:SF6">
    <property type="entry name" value="GLUTATHIONE S-TRANSFERASE OMEGA"/>
    <property type="match status" value="1"/>
</dbReference>
<dbReference type="InterPro" id="IPR050983">
    <property type="entry name" value="GST_Omega/HSP26"/>
</dbReference>
<accession>A0A3N4ECN1</accession>
<dbReference type="Pfam" id="PF14497">
    <property type="entry name" value="GST_C_3"/>
    <property type="match status" value="1"/>
</dbReference>
<reference evidence="3 5" key="1">
    <citation type="submission" date="2018-11" db="EMBL/GenBank/DDBJ databases">
        <title>Shewanella sp. M2.</title>
        <authorList>
            <person name="Hwang Y.J."/>
            <person name="Hwang C.Y."/>
        </authorList>
    </citation>
    <scope>NUCLEOTIDE SEQUENCE [LARGE SCALE GENOMIC DNA]</scope>
    <source>
        <strain evidence="3 5">M2</strain>
    </source>
</reference>
<reference evidence="6" key="2">
    <citation type="submission" date="2018-11" db="EMBL/GenBank/DDBJ databases">
        <title>Shewanella sp. R106.</title>
        <authorList>
            <person name="Hwang Y.J."/>
            <person name="Hwang C.Y."/>
        </authorList>
    </citation>
    <scope>NUCLEOTIDE SEQUENCE [LARGE SCALE GENOMIC DNA]</scope>
    <source>
        <strain evidence="6">R106</strain>
    </source>
</reference>
<evidence type="ECO:0000259" key="1">
    <source>
        <dbReference type="PROSITE" id="PS50404"/>
    </source>
</evidence>
<evidence type="ECO:0000313" key="6">
    <source>
        <dbReference type="Proteomes" id="UP000278855"/>
    </source>
</evidence>